<evidence type="ECO:0000313" key="13">
    <source>
        <dbReference type="Proteomes" id="UP000030747"/>
    </source>
</evidence>
<protein>
    <submittedName>
        <fullName evidence="12">GTP-binding conserved hypothetical domain-containing protein, putative</fullName>
    </submittedName>
</protein>
<dbReference type="OrthoDB" id="391988at2759"/>
<dbReference type="RefSeq" id="XP_013231321.1">
    <property type="nucleotide sequence ID" value="XM_013375867.1"/>
</dbReference>
<reference evidence="12" key="1">
    <citation type="submission" date="2013-10" db="EMBL/GenBank/DDBJ databases">
        <title>Genomic analysis of the causative agents of coccidiosis in chickens.</title>
        <authorList>
            <person name="Reid A.J."/>
            <person name="Blake D."/>
            <person name="Billington K."/>
            <person name="Browne H."/>
            <person name="Dunn M."/>
            <person name="Hung S."/>
            <person name="Kawahara F."/>
            <person name="Miranda-Saavedra D."/>
            <person name="Mourier T."/>
            <person name="Nagra H."/>
            <person name="Otto T.D."/>
            <person name="Rawlings N."/>
            <person name="Sanchez A."/>
            <person name="Sanders M."/>
            <person name="Subramaniam C."/>
            <person name="Tay Y."/>
            <person name="Dear P."/>
            <person name="Doerig C."/>
            <person name="Gruber A."/>
            <person name="Parkinson J."/>
            <person name="Shirley M."/>
            <person name="Wan K.L."/>
            <person name="Berriman M."/>
            <person name="Tomley F."/>
            <person name="Pain A."/>
        </authorList>
    </citation>
    <scope>NUCLEOTIDE SEQUENCE [LARGE SCALE GENOMIC DNA]</scope>
    <source>
        <strain evidence="12">Houghton</strain>
    </source>
</reference>
<evidence type="ECO:0000256" key="3">
    <source>
        <dbReference type="ARBA" id="ARBA00022618"/>
    </source>
</evidence>
<feature type="compositionally biased region" description="Basic and acidic residues" evidence="10">
    <location>
        <begin position="710"/>
        <end position="726"/>
    </location>
</feature>
<keyword evidence="13" id="KW-1185">Reference proteome</keyword>
<evidence type="ECO:0000256" key="10">
    <source>
        <dbReference type="SAM" id="MobiDB-lite"/>
    </source>
</evidence>
<dbReference type="OMA" id="RLQWTEM"/>
<evidence type="ECO:0000256" key="8">
    <source>
        <dbReference type="ARBA" id="ARBA00023210"/>
    </source>
</evidence>
<gene>
    <name evidence="12" type="ORF">ETH_00020040</name>
</gene>
<reference evidence="12" key="2">
    <citation type="submission" date="2013-10" db="EMBL/GenBank/DDBJ databases">
        <authorList>
            <person name="Aslett M."/>
        </authorList>
    </citation>
    <scope>NUCLEOTIDE SEQUENCE [LARGE SCALE GENOMIC DNA]</scope>
    <source>
        <strain evidence="12">Houghton</strain>
    </source>
</reference>
<dbReference type="Gene3D" id="3.40.50.300">
    <property type="entry name" value="P-loop containing nucleotide triphosphate hydrolases"/>
    <property type="match status" value="1"/>
</dbReference>
<evidence type="ECO:0000256" key="4">
    <source>
        <dbReference type="ARBA" id="ARBA00022723"/>
    </source>
</evidence>
<keyword evidence="9" id="KW-0131">Cell cycle</keyword>
<dbReference type="GO" id="GO:0005525">
    <property type="term" value="F:GTP binding"/>
    <property type="evidence" value="ECO:0007669"/>
    <property type="project" value="UniProtKB-KW"/>
</dbReference>
<keyword evidence="6" id="KW-0460">Magnesium</keyword>
<keyword evidence="8" id="KW-0717">Septation</keyword>
<evidence type="ECO:0000256" key="7">
    <source>
        <dbReference type="ARBA" id="ARBA00023134"/>
    </source>
</evidence>
<dbReference type="PROSITE" id="PS51706">
    <property type="entry name" value="G_ENGB"/>
    <property type="match status" value="1"/>
</dbReference>
<dbReference type="NCBIfam" id="TIGR03598">
    <property type="entry name" value="GTPase_YsxC"/>
    <property type="match status" value="1"/>
</dbReference>
<dbReference type="InterPro" id="IPR027417">
    <property type="entry name" value="P-loop_NTPase"/>
</dbReference>
<dbReference type="Pfam" id="PF01926">
    <property type="entry name" value="MMR_HSR1"/>
    <property type="match status" value="1"/>
</dbReference>
<dbReference type="GeneID" id="25253136"/>
<organism evidence="12 13">
    <name type="scientific">Eimeria tenella</name>
    <name type="common">Coccidian parasite</name>
    <dbReference type="NCBI Taxonomy" id="5802"/>
    <lineage>
        <taxon>Eukaryota</taxon>
        <taxon>Sar</taxon>
        <taxon>Alveolata</taxon>
        <taxon>Apicomplexa</taxon>
        <taxon>Conoidasida</taxon>
        <taxon>Coccidia</taxon>
        <taxon>Eucoccidiorida</taxon>
        <taxon>Eimeriorina</taxon>
        <taxon>Eimeriidae</taxon>
        <taxon>Eimeria</taxon>
    </lineage>
</organism>
<evidence type="ECO:0000256" key="1">
    <source>
        <dbReference type="ARBA" id="ARBA00001946"/>
    </source>
</evidence>
<dbReference type="InterPro" id="IPR019987">
    <property type="entry name" value="GTP-bd_ribosome_bio_YsxC"/>
</dbReference>
<feature type="region of interest" description="Disordered" evidence="10">
    <location>
        <begin position="382"/>
        <end position="422"/>
    </location>
</feature>
<dbReference type="EMBL" id="HG675163">
    <property type="protein sequence ID" value="CDJ40571.1"/>
    <property type="molecule type" value="Genomic_DNA"/>
</dbReference>
<keyword evidence="7" id="KW-0342">GTP-binding</keyword>
<evidence type="ECO:0000256" key="6">
    <source>
        <dbReference type="ARBA" id="ARBA00022842"/>
    </source>
</evidence>
<accession>U6KRH4</accession>
<keyword evidence="3" id="KW-0132">Cell division</keyword>
<comment type="cofactor">
    <cofactor evidence="1">
        <name>Mg(2+)</name>
        <dbReference type="ChEBI" id="CHEBI:18420"/>
    </cofactor>
</comment>
<keyword evidence="4" id="KW-0479">Metal-binding</keyword>
<evidence type="ECO:0000313" key="12">
    <source>
        <dbReference type="EMBL" id="CDJ40571.1"/>
    </source>
</evidence>
<dbReference type="GO" id="GO:0051301">
    <property type="term" value="P:cell division"/>
    <property type="evidence" value="ECO:0007669"/>
    <property type="project" value="UniProtKB-KW"/>
</dbReference>
<evidence type="ECO:0000256" key="2">
    <source>
        <dbReference type="ARBA" id="ARBA00009638"/>
    </source>
</evidence>
<proteinExistence type="inferred from homology"/>
<dbReference type="VEuPathDB" id="ToxoDB:ETH_00020040"/>
<feature type="region of interest" description="Disordered" evidence="10">
    <location>
        <begin position="708"/>
        <end position="732"/>
    </location>
</feature>
<evidence type="ECO:0000256" key="5">
    <source>
        <dbReference type="ARBA" id="ARBA00022741"/>
    </source>
</evidence>
<name>U6KRH4_EIMTE</name>
<feature type="domain" description="EngB-type G" evidence="11">
    <location>
        <begin position="1"/>
        <end position="173"/>
    </location>
</feature>
<dbReference type="AlphaFoldDB" id="U6KRH4"/>
<dbReference type="GO" id="GO:0046872">
    <property type="term" value="F:metal ion binding"/>
    <property type="evidence" value="ECO:0007669"/>
    <property type="project" value="UniProtKB-KW"/>
</dbReference>
<feature type="region of interest" description="Disordered" evidence="10">
    <location>
        <begin position="199"/>
        <end position="225"/>
    </location>
</feature>
<keyword evidence="5" id="KW-0547">Nucleotide-binding</keyword>
<evidence type="ECO:0000256" key="9">
    <source>
        <dbReference type="ARBA" id="ARBA00023306"/>
    </source>
</evidence>
<dbReference type="SUPFAM" id="SSF52540">
    <property type="entry name" value="P-loop containing nucleoside triphosphate hydrolases"/>
    <property type="match status" value="1"/>
</dbReference>
<dbReference type="CDD" id="cd01876">
    <property type="entry name" value="YihA_EngB"/>
    <property type="match status" value="1"/>
</dbReference>
<dbReference type="InterPro" id="IPR030393">
    <property type="entry name" value="G_ENGB_dom"/>
</dbReference>
<dbReference type="PANTHER" id="PTHR11649:SF13">
    <property type="entry name" value="ENGB-TYPE G DOMAIN-CONTAINING PROTEIN"/>
    <property type="match status" value="1"/>
</dbReference>
<sequence length="871" mass="96880">MPQVAFAGRSNAGKSTLVNELCGRSGTAAVSRRPGSTQELFFFKAGSPCSLCLVDLPGYGYAEAQPSKRLQWTEMCLFYLRTRPNLRRVFLLVDARWGLKSSDLCLLSFFERHHVPYQIVLTKADLPEQKSLIKVTEEVKRFKGCVGPPLAVSALRHRGLNPLRAEVEKLQLSKEFVIGRLRLQAANLVEARRLKKEARKRRKDLSKPFIAEHTQKAAPRPVKTTTAQVPLTQQEQLEGAQTTESPVTRAVERWGSLLSGDVMKERNVTSSFSAFGDAPLMGSGNGDITEDTADGDAVSEPPTPLSDHLYAETAADQVTGIEHHTGEIRRATDNNSLSPSLAAAVNRAAGALPLSGLAYAEALISDLLPAPSLIFSRAEGRSKRHGVNGEESTSGVFSNGKTTEGDEQVLSTRGDLPSPPQSVCITVKPNISDWTSSVYHEVRFGRSHDVAADSHAGMESKKSRIFTLKGCDDWDPSLRPPRSVLSSAVPPLGPNHAQESLQECKKNSITTTVEHHDSHHLKPAGKRLLDLLHDSDWRTRRLSRIAAEIDMGLCRDEEAEISVSSPHFAPIDSDNRRHTAAHLRLPQGNPTKATATEKRPHAFPDLGAVVSAQEQQQECRKQHNASMSERIWSRQWQPKGRLGAAAVLDSESLAAEALGQSTAQLKGRTEYPPDPSHYKGIYELDMHRCYNKKWRCELVPVGDAPQYEKLNADRRQRQQNKGDDHTNTTGRKKVFRIPDDYITTREDRCKAVTNRLALEIRLQRAESHRSSDTLKPHEEGNRSAAALVLSAAQRRQEGRLKELASDAFRRRGRSKEMTWDAAYKKWTRWARANPGLARGEGIQVAKFFIPFRKALQRNLPSQVRRIRLKRG</sequence>
<evidence type="ECO:0000259" key="11">
    <source>
        <dbReference type="PROSITE" id="PS51706"/>
    </source>
</evidence>
<comment type="similarity">
    <text evidence="2">Belongs to the TRAFAC class TrmE-Era-EngA-EngB-Septin-like GTPase superfamily. EngB GTPase family.</text>
</comment>
<dbReference type="InterPro" id="IPR006073">
    <property type="entry name" value="GTP-bd"/>
</dbReference>
<dbReference type="VEuPathDB" id="ToxoDB:ETH2_1238700"/>
<dbReference type="Proteomes" id="UP000030747">
    <property type="component" value="Unassembled WGS sequence"/>
</dbReference>
<dbReference type="PANTHER" id="PTHR11649">
    <property type="entry name" value="MSS1/TRME-RELATED GTP-BINDING PROTEIN"/>
    <property type="match status" value="1"/>
</dbReference>
<feature type="compositionally biased region" description="Polar residues" evidence="10">
    <location>
        <begin position="390"/>
        <end position="402"/>
    </location>
</feature>